<dbReference type="EMBL" id="CM042052">
    <property type="protein sequence ID" value="KAI3720468.1"/>
    <property type="molecule type" value="Genomic_DNA"/>
</dbReference>
<proteinExistence type="predicted"/>
<comment type="caution">
    <text evidence="1">The sequence shown here is derived from an EMBL/GenBank/DDBJ whole genome shotgun (WGS) entry which is preliminary data.</text>
</comment>
<keyword evidence="2" id="KW-1185">Reference proteome</keyword>
<dbReference type="Proteomes" id="UP001055879">
    <property type="component" value="Linkage Group LG06"/>
</dbReference>
<evidence type="ECO:0000313" key="2">
    <source>
        <dbReference type="Proteomes" id="UP001055879"/>
    </source>
</evidence>
<protein>
    <submittedName>
        <fullName evidence="1">Uncharacterized protein</fullName>
    </submittedName>
</protein>
<reference evidence="1 2" key="2">
    <citation type="journal article" date="2022" name="Mol. Ecol. Resour.">
        <title>The genomes of chicory, endive, great burdock and yacon provide insights into Asteraceae paleo-polyploidization history and plant inulin production.</title>
        <authorList>
            <person name="Fan W."/>
            <person name="Wang S."/>
            <person name="Wang H."/>
            <person name="Wang A."/>
            <person name="Jiang F."/>
            <person name="Liu H."/>
            <person name="Zhao H."/>
            <person name="Xu D."/>
            <person name="Zhang Y."/>
        </authorList>
    </citation>
    <scope>NUCLEOTIDE SEQUENCE [LARGE SCALE GENOMIC DNA]</scope>
    <source>
        <strain evidence="2">cv. Niubang</strain>
    </source>
</reference>
<reference evidence="2" key="1">
    <citation type="journal article" date="2022" name="Mol. Ecol. Resour.">
        <title>The genomes of chicory, endive, great burdock and yacon provide insights into Asteraceae palaeo-polyploidization history and plant inulin production.</title>
        <authorList>
            <person name="Fan W."/>
            <person name="Wang S."/>
            <person name="Wang H."/>
            <person name="Wang A."/>
            <person name="Jiang F."/>
            <person name="Liu H."/>
            <person name="Zhao H."/>
            <person name="Xu D."/>
            <person name="Zhang Y."/>
        </authorList>
    </citation>
    <scope>NUCLEOTIDE SEQUENCE [LARGE SCALE GENOMIC DNA]</scope>
    <source>
        <strain evidence="2">cv. Niubang</strain>
    </source>
</reference>
<accession>A0ACB9BFZ1</accession>
<organism evidence="1 2">
    <name type="scientific">Arctium lappa</name>
    <name type="common">Greater burdock</name>
    <name type="synonym">Lappa major</name>
    <dbReference type="NCBI Taxonomy" id="4217"/>
    <lineage>
        <taxon>Eukaryota</taxon>
        <taxon>Viridiplantae</taxon>
        <taxon>Streptophyta</taxon>
        <taxon>Embryophyta</taxon>
        <taxon>Tracheophyta</taxon>
        <taxon>Spermatophyta</taxon>
        <taxon>Magnoliopsida</taxon>
        <taxon>eudicotyledons</taxon>
        <taxon>Gunneridae</taxon>
        <taxon>Pentapetalae</taxon>
        <taxon>asterids</taxon>
        <taxon>campanulids</taxon>
        <taxon>Asterales</taxon>
        <taxon>Asteraceae</taxon>
        <taxon>Carduoideae</taxon>
        <taxon>Cardueae</taxon>
        <taxon>Arctiinae</taxon>
        <taxon>Arctium</taxon>
    </lineage>
</organism>
<evidence type="ECO:0000313" key="1">
    <source>
        <dbReference type="EMBL" id="KAI3720468.1"/>
    </source>
</evidence>
<sequence length="121" mass="13995">MQGFYYGLIRLIRAKLEDSAFAEDWFNSYSLILNIWGLSCISWKQIDRFLVQLRQMFLKLYMGLIRKGSTRKLAGTCREESVAVFRNKYASEATKGKVVHLKLMLESSSLRSLIQANMMGN</sequence>
<gene>
    <name evidence="1" type="ORF">L6452_21386</name>
</gene>
<name>A0ACB9BFZ1_ARCLA</name>